<dbReference type="AlphaFoldDB" id="A0A6N8DND6"/>
<reference evidence="1 2" key="1">
    <citation type="submission" date="2019-11" db="EMBL/GenBank/DDBJ databases">
        <title>Whole-genome sequence of a Rhodoblastus acidophilus DSM 142.</title>
        <authorList>
            <person name="Kyndt J.A."/>
            <person name="Meyer T.E."/>
        </authorList>
    </citation>
    <scope>NUCLEOTIDE SEQUENCE [LARGE SCALE GENOMIC DNA]</scope>
    <source>
        <strain evidence="1 2">DSM 142</strain>
    </source>
</reference>
<dbReference type="RefSeq" id="WP_155446680.1">
    <property type="nucleotide sequence ID" value="NZ_JAOQNR010000013.1"/>
</dbReference>
<dbReference type="EMBL" id="WNKS01000012">
    <property type="protein sequence ID" value="MTV31989.1"/>
    <property type="molecule type" value="Genomic_DNA"/>
</dbReference>
<evidence type="ECO:0000313" key="2">
    <source>
        <dbReference type="Proteomes" id="UP000439113"/>
    </source>
</evidence>
<dbReference type="Proteomes" id="UP000439113">
    <property type="component" value="Unassembled WGS sequence"/>
</dbReference>
<name>A0A6N8DND6_RHOAC</name>
<gene>
    <name evidence="1" type="ORF">GJ654_13435</name>
</gene>
<accession>A0A6N8DND6</accession>
<evidence type="ECO:0000313" key="1">
    <source>
        <dbReference type="EMBL" id="MTV31989.1"/>
    </source>
</evidence>
<dbReference type="OrthoDB" id="7900964at2"/>
<sequence>MGMNFKLAPTERDGAGVFGAVDAFDPQSGLTGWCVGLADAAIEREVELVVNGAPVATARATHVRGDVCDAIGMQGRFGFCFDASVFDAFLLNKPVFAGKDFFVRVVGQGGTLPAHDALPTLGALLEAREAWLKRSEGQALIESLELARQGARDMLFQPPRKTAADADGVIEAIAFGSGNVVWFLGWASSRGAAEFPAVVLDRRKYAAGLRCAYYRRADLAEPAVGIVGALLTDWRPSAASDALVAFGENGQNLLRALRPLRVTTPGEVFGHLQSQDEPYSRALARSMLAIAAETDGWALETPASKKIKLAIDAAQYVEGFGVFMKGWVVSPSHRITGMALKLGDEVLDCAPSSLHFAPRPDLTAGFSGMGAAIERAGFTIVFRGDLRDADFGAATLRLTYESSKPTHHRLDDVRIVRLSPADLAGLRDFYPVLEREAFFKPLALAVHESCAHEYGRATGDIVHACAHALIFCAPSERRLQFHLFEHLRARLAGCRAQGVGIVIVAPDSARHGEIGELFAEFAENFAGAASLVFVADVECAVWSLASVLSLADARRFVFVGPDVALTDAGWAALDRLVGAGDEPTFFDICDPDQPWLPARAASTAFSWSAQGWGRFLREKNRRLPLRRAVDGEAFPEARRIAGGAEFLRRSAPPPRLIEHVNRVLALGALS</sequence>
<organism evidence="1 2">
    <name type="scientific">Rhodoblastus acidophilus</name>
    <name type="common">Rhodopseudomonas acidophila</name>
    <dbReference type="NCBI Taxonomy" id="1074"/>
    <lineage>
        <taxon>Bacteria</taxon>
        <taxon>Pseudomonadati</taxon>
        <taxon>Pseudomonadota</taxon>
        <taxon>Alphaproteobacteria</taxon>
        <taxon>Hyphomicrobiales</taxon>
        <taxon>Rhodoblastaceae</taxon>
        <taxon>Rhodoblastus</taxon>
    </lineage>
</organism>
<comment type="caution">
    <text evidence="1">The sequence shown here is derived from an EMBL/GenBank/DDBJ whole genome shotgun (WGS) entry which is preliminary data.</text>
</comment>
<proteinExistence type="predicted"/>
<protein>
    <submittedName>
        <fullName evidence="1">Uncharacterized protein</fullName>
    </submittedName>
</protein>